<proteinExistence type="predicted"/>
<feature type="non-terminal residue" evidence="1">
    <location>
        <position position="1"/>
    </location>
</feature>
<sequence>YQGLLKPVDTGRHSTKEVWRHENWFQTEEMELARAKHIRKFKIFSSYQLQASSNNLKYF</sequence>
<protein>
    <submittedName>
        <fullName evidence="1">Uncharacterized protein</fullName>
    </submittedName>
</protein>
<gene>
    <name evidence="1" type="ORF">OLEA9_A047236</name>
</gene>
<comment type="caution">
    <text evidence="1">The sequence shown here is derived from an EMBL/GenBank/DDBJ whole genome shotgun (WGS) entry which is preliminary data.</text>
</comment>
<evidence type="ECO:0000313" key="2">
    <source>
        <dbReference type="Proteomes" id="UP000594638"/>
    </source>
</evidence>
<name>A0A8S0Q8H7_OLEEU</name>
<keyword evidence="2" id="KW-1185">Reference proteome</keyword>
<dbReference type="AlphaFoldDB" id="A0A8S0Q8H7"/>
<dbReference type="Proteomes" id="UP000594638">
    <property type="component" value="Unassembled WGS sequence"/>
</dbReference>
<accession>A0A8S0Q8H7</accession>
<organism evidence="1 2">
    <name type="scientific">Olea europaea subsp. europaea</name>
    <dbReference type="NCBI Taxonomy" id="158383"/>
    <lineage>
        <taxon>Eukaryota</taxon>
        <taxon>Viridiplantae</taxon>
        <taxon>Streptophyta</taxon>
        <taxon>Embryophyta</taxon>
        <taxon>Tracheophyta</taxon>
        <taxon>Spermatophyta</taxon>
        <taxon>Magnoliopsida</taxon>
        <taxon>eudicotyledons</taxon>
        <taxon>Gunneridae</taxon>
        <taxon>Pentapetalae</taxon>
        <taxon>asterids</taxon>
        <taxon>lamiids</taxon>
        <taxon>Lamiales</taxon>
        <taxon>Oleaceae</taxon>
        <taxon>Oleeae</taxon>
        <taxon>Olea</taxon>
    </lineage>
</organism>
<evidence type="ECO:0000313" key="1">
    <source>
        <dbReference type="EMBL" id="CAA2961396.1"/>
    </source>
</evidence>
<dbReference type="EMBL" id="CACTIH010000538">
    <property type="protein sequence ID" value="CAA2961396.1"/>
    <property type="molecule type" value="Genomic_DNA"/>
</dbReference>
<reference evidence="1 2" key="1">
    <citation type="submission" date="2019-12" db="EMBL/GenBank/DDBJ databases">
        <authorList>
            <person name="Alioto T."/>
            <person name="Alioto T."/>
            <person name="Gomez Garrido J."/>
        </authorList>
    </citation>
    <scope>NUCLEOTIDE SEQUENCE [LARGE SCALE GENOMIC DNA]</scope>
</reference>
<dbReference type="Gramene" id="OE9A047236T1">
    <property type="protein sequence ID" value="OE9A047236C1"/>
    <property type="gene ID" value="OE9A047236"/>
</dbReference>